<accession>A0ACC2NX01</accession>
<evidence type="ECO:0000313" key="1">
    <source>
        <dbReference type="EMBL" id="KAJ8675743.1"/>
    </source>
</evidence>
<comment type="caution">
    <text evidence="1">The sequence shown here is derived from an EMBL/GenBank/DDBJ whole genome shotgun (WGS) entry which is preliminary data.</text>
</comment>
<name>A0ACC2NX01_9HYME</name>
<evidence type="ECO:0000313" key="2">
    <source>
        <dbReference type="Proteomes" id="UP001239111"/>
    </source>
</evidence>
<gene>
    <name evidence="1" type="ORF">QAD02_011529</name>
</gene>
<protein>
    <submittedName>
        <fullName evidence="1">Uncharacterized protein</fullName>
    </submittedName>
</protein>
<proteinExistence type="predicted"/>
<organism evidence="1 2">
    <name type="scientific">Eretmocerus hayati</name>
    <dbReference type="NCBI Taxonomy" id="131215"/>
    <lineage>
        <taxon>Eukaryota</taxon>
        <taxon>Metazoa</taxon>
        <taxon>Ecdysozoa</taxon>
        <taxon>Arthropoda</taxon>
        <taxon>Hexapoda</taxon>
        <taxon>Insecta</taxon>
        <taxon>Pterygota</taxon>
        <taxon>Neoptera</taxon>
        <taxon>Endopterygota</taxon>
        <taxon>Hymenoptera</taxon>
        <taxon>Apocrita</taxon>
        <taxon>Proctotrupomorpha</taxon>
        <taxon>Chalcidoidea</taxon>
        <taxon>Aphelinidae</taxon>
        <taxon>Aphelininae</taxon>
        <taxon>Eretmocerus</taxon>
    </lineage>
</organism>
<reference evidence="1" key="1">
    <citation type="submission" date="2023-04" db="EMBL/GenBank/DDBJ databases">
        <title>A chromosome-level genome assembly of the parasitoid wasp Eretmocerus hayati.</title>
        <authorList>
            <person name="Zhong Y."/>
            <person name="Liu S."/>
            <person name="Liu Y."/>
        </authorList>
    </citation>
    <scope>NUCLEOTIDE SEQUENCE</scope>
    <source>
        <strain evidence="1">ZJU_SS_LIU_2023</strain>
    </source>
</reference>
<sequence length="674" mass="76982">MFALSVFHCSVFLSCIAVIVTAKKTFQEILETPYIEDIFQKLQLKNLLSDYKNNVLQEDCGRDLRYLSQSLDDQESWALNMLDASSKNPSGIAQGNIIDLGTFDQCVNIKKDYPETKIHGQHCMYSINLVGDDNRFPIKPTMSACLPMSCSPNDLTQLVETAINKSDELKNLDISIDSSTCTKDDEEFWDNGVVILMTISTVYSSILIFCTIIDSIGGIEDCKIGSKTLKTLSQFSLIRMGKNILSMDSSKDELAAINGVRFLSTASIVILHSYLSHYLDVHVNFLDKTEMFFSWRTQIALGLGCSVDTFFILSGFLMTYTFFKKIHKTNKFNVPMHYVHRLIRLTPPAAICLFASMTLIPKIASGPRWEWISDIFMSGLKTNWMYSLVYLQNFVDVYDFRVLHFWSLCVDMQLFMISPIILIALWKKPKIGMAIMLLLMIACQIITASIVAVNNYPVFYLTREWNFTLMKESFAATYPVPHTRATPWLFGIFLAYLVTKGVKPKKWIIPLGWLSTLVITAWTAILGMSVFASPDYSSIRDISLMLTLRLNWSIVFCWIIYTSIHNCAGPLRTILTWKYFSPLSKISYSIYLIHTIFPFLRVGTTKAPSYLDDYKIFSLLLSDLSQAIFASFFFSLFYEKPILVLEKIIFSDTNKSSWGKEMDDERSRGLARYK</sequence>
<keyword evidence="2" id="KW-1185">Reference proteome</keyword>
<dbReference type="Proteomes" id="UP001239111">
    <property type="component" value="Chromosome 2"/>
</dbReference>
<dbReference type="EMBL" id="CM056742">
    <property type="protein sequence ID" value="KAJ8675743.1"/>
    <property type="molecule type" value="Genomic_DNA"/>
</dbReference>